<evidence type="ECO:0000256" key="2">
    <source>
        <dbReference type="SAM" id="SignalP"/>
    </source>
</evidence>
<protein>
    <submittedName>
        <fullName evidence="3">Uncharacterized protein</fullName>
    </submittedName>
</protein>
<proteinExistence type="predicted"/>
<dbReference type="AlphaFoldDB" id="A0A562KE12"/>
<accession>A0A562KE12</accession>
<comment type="caution">
    <text evidence="3">The sequence shown here is derived from an EMBL/GenBank/DDBJ whole genome shotgun (WGS) entry which is preliminary data.</text>
</comment>
<keyword evidence="2" id="KW-0732">Signal</keyword>
<reference evidence="3 4" key="1">
    <citation type="journal article" date="2015" name="Stand. Genomic Sci.">
        <title>Genomic Encyclopedia of Bacterial and Archaeal Type Strains, Phase III: the genomes of soil and plant-associated and newly described type strains.</title>
        <authorList>
            <person name="Whitman W.B."/>
            <person name="Woyke T."/>
            <person name="Klenk H.P."/>
            <person name="Zhou Y."/>
            <person name="Lilburn T.G."/>
            <person name="Beck B.J."/>
            <person name="De Vos P."/>
            <person name="Vandamme P."/>
            <person name="Eisen J.A."/>
            <person name="Garrity G."/>
            <person name="Hugenholtz P."/>
            <person name="Kyrpides N.C."/>
        </authorList>
    </citation>
    <scope>NUCLEOTIDE SEQUENCE [LARGE SCALE GENOMIC DNA]</scope>
    <source>
        <strain evidence="3 4">CGMCC 1.6844</strain>
    </source>
</reference>
<dbReference type="OrthoDB" id="1430919at2"/>
<sequence>MKKVLFIISTLLIGANITAQVGVGTTSPAGALDITSTNDGLLIPRIVLTATNVATVTTPTESELVYNTATSAVGPNQVTPGFYYWNGTLWVRVATGSSNDWALTGNSGTTPGTNYIGTSDAQDLRIKTGGNDRLNISNTNGQVQSYFAGTNTEPAFSWNADSNTGVFRSAADNLGLTTNGVEGLRVRENSNVSIGATYASTNAAPTNGLRVEGNTVIGKASGEDSRDSFSSHTSASSFQTVNGYPNNTKKRAISGYADDSGIGVFGVSNKTGYGVVGLTQSGTISSFVQTGEGVLGQADGATDASITKIPIGVHGIIDETVSGKIVATPVLGENNNITIGTGLGGGAYNSSAPAIAGVYGNIGTRATSVSTNTYQFGVIGDILLLNGGAGQPDATGGVLGTSASGDFGILGYKSKNGTNYSVYAGTTNNDYGNGTGRLSNSNIANNKIGLGINGGFMGGYVKGNQFGLMTQGDEFGMYVQGNTITNEPIVQLTETNNAQRTISYTATSTEVDVTTRGVGKLSNGESYITFKEAFKNLVSNNEAINITITPTGETNGVYISKVTNDGFYVKENTNGRSNASFNWTAIGTRKGYENGVVISDTVLSNNFDKNMNGVMNNDGGKEEGTPIYFDGNNVRFERIPEGIIQYNTKEAPKKK</sequence>
<feature type="signal peptide" evidence="2">
    <location>
        <begin position="1"/>
        <end position="21"/>
    </location>
</feature>
<dbReference type="EMBL" id="VLKM01000008">
    <property type="protein sequence ID" value="TWH93463.1"/>
    <property type="molecule type" value="Genomic_DNA"/>
</dbReference>
<dbReference type="RefSeq" id="WP_133610685.1">
    <property type="nucleotide sequence ID" value="NZ_SNZC01000005.1"/>
</dbReference>
<feature type="chain" id="PRO_5023149107" evidence="2">
    <location>
        <begin position="22"/>
        <end position="655"/>
    </location>
</feature>
<keyword evidence="4" id="KW-1185">Reference proteome</keyword>
<evidence type="ECO:0000256" key="1">
    <source>
        <dbReference type="SAM" id="MobiDB-lite"/>
    </source>
</evidence>
<feature type="region of interest" description="Disordered" evidence="1">
    <location>
        <begin position="220"/>
        <end position="242"/>
    </location>
</feature>
<organism evidence="3 4">
    <name type="scientific">Flavobacterium cheniae</name>
    <dbReference type="NCBI Taxonomy" id="295428"/>
    <lineage>
        <taxon>Bacteria</taxon>
        <taxon>Pseudomonadati</taxon>
        <taxon>Bacteroidota</taxon>
        <taxon>Flavobacteriia</taxon>
        <taxon>Flavobacteriales</taxon>
        <taxon>Flavobacteriaceae</taxon>
        <taxon>Flavobacterium</taxon>
    </lineage>
</organism>
<evidence type="ECO:0000313" key="4">
    <source>
        <dbReference type="Proteomes" id="UP000315312"/>
    </source>
</evidence>
<dbReference type="Proteomes" id="UP000315312">
    <property type="component" value="Unassembled WGS sequence"/>
</dbReference>
<name>A0A562KE12_9FLAO</name>
<gene>
    <name evidence="3" type="ORF">IP97_01974</name>
</gene>
<evidence type="ECO:0000313" key="3">
    <source>
        <dbReference type="EMBL" id="TWH93463.1"/>
    </source>
</evidence>